<dbReference type="SMART" id="SM00345">
    <property type="entry name" value="HTH_GNTR"/>
    <property type="match status" value="1"/>
</dbReference>
<dbReference type="PROSITE" id="PS50949">
    <property type="entry name" value="HTH_GNTR"/>
    <property type="match status" value="1"/>
</dbReference>
<dbReference type="OrthoDB" id="2570341at2"/>
<reference evidence="7 8" key="1">
    <citation type="submission" date="2016-10" db="EMBL/GenBank/DDBJ databases">
        <authorList>
            <person name="de Groot N.N."/>
        </authorList>
    </citation>
    <scope>NUCLEOTIDE SEQUENCE [LARGE SCALE GENOMIC DNA]</scope>
    <source>
        <strain evidence="7 8">CGMCC 4.5727</strain>
    </source>
</reference>
<evidence type="ECO:0000313" key="7">
    <source>
        <dbReference type="EMBL" id="SDK16659.1"/>
    </source>
</evidence>
<dbReference type="InterPro" id="IPR036390">
    <property type="entry name" value="WH_DNA-bd_sf"/>
</dbReference>
<dbReference type="InterPro" id="IPR004111">
    <property type="entry name" value="Repressor_TetR_C"/>
</dbReference>
<evidence type="ECO:0000256" key="3">
    <source>
        <dbReference type="ARBA" id="ARBA00023163"/>
    </source>
</evidence>
<dbReference type="GO" id="GO:0003677">
    <property type="term" value="F:DNA binding"/>
    <property type="evidence" value="ECO:0007669"/>
    <property type="project" value="UniProtKB-UniRule"/>
</dbReference>
<feature type="domain" description="HTH tetR-type" evidence="6">
    <location>
        <begin position="95"/>
        <end position="155"/>
    </location>
</feature>
<dbReference type="Gene3D" id="1.10.357.10">
    <property type="entry name" value="Tetracycline Repressor, domain 2"/>
    <property type="match status" value="1"/>
</dbReference>
<evidence type="ECO:0000259" key="6">
    <source>
        <dbReference type="PROSITE" id="PS50977"/>
    </source>
</evidence>
<keyword evidence="1" id="KW-0805">Transcription regulation</keyword>
<sequence length="316" mass="34564">MAERPPYLRIADTMEARIETGELRPGDRVPSTRQIRLRWGVAIATATKVLAALQQRGLVRAVPGVGTVVAERVVAETVTPGRRKPRTEPVEPGPEGPQAEIVRTALRIADAEGLQALTMRRIATALDTATMSLYRHVRNKDELIALMADAAFAGRPLPAAYEGWRERLEQCAHTQWGLYQAHPWLARTMSLSRPLLVPHGMMHIDAMLRALDGLGLDDNARMHTAVTLFGYVRGAAADLEAEAAATRDTGRDGEQWLRAREAELSRLLTDGALAAFQSVRRAPGVEIGVDSLFAYGLERFLDGVAALIDARRPAES</sequence>
<dbReference type="CDD" id="cd07377">
    <property type="entry name" value="WHTH_GntR"/>
    <property type="match status" value="1"/>
</dbReference>
<keyword evidence="8" id="KW-1185">Reference proteome</keyword>
<dbReference type="Gene3D" id="1.10.10.10">
    <property type="entry name" value="Winged helix-like DNA-binding domain superfamily/Winged helix DNA-binding domain"/>
    <property type="match status" value="1"/>
</dbReference>
<dbReference type="AlphaFoldDB" id="A0A1G8ZNG7"/>
<dbReference type="PANTHER" id="PTHR44846">
    <property type="entry name" value="MANNOSYL-D-GLYCERATE TRANSPORT/METABOLISM SYSTEM REPRESSOR MNGR-RELATED"/>
    <property type="match status" value="1"/>
</dbReference>
<gene>
    <name evidence="7" type="ORF">SAMN05421806_10599</name>
</gene>
<evidence type="ECO:0000256" key="4">
    <source>
        <dbReference type="PROSITE-ProRule" id="PRU00335"/>
    </source>
</evidence>
<keyword evidence="2 4" id="KW-0238">DNA-binding</keyword>
<dbReference type="Pfam" id="PF00440">
    <property type="entry name" value="TetR_N"/>
    <property type="match status" value="1"/>
</dbReference>
<dbReference type="InterPro" id="IPR000524">
    <property type="entry name" value="Tscrpt_reg_HTH_GntR"/>
</dbReference>
<dbReference type="InterPro" id="IPR001647">
    <property type="entry name" value="HTH_TetR"/>
</dbReference>
<dbReference type="PROSITE" id="PS50977">
    <property type="entry name" value="HTH_TETR_2"/>
    <property type="match status" value="1"/>
</dbReference>
<dbReference type="SUPFAM" id="SSF46785">
    <property type="entry name" value="Winged helix' DNA-binding domain"/>
    <property type="match status" value="1"/>
</dbReference>
<dbReference type="InterPro" id="IPR050679">
    <property type="entry name" value="Bact_HTH_transcr_reg"/>
</dbReference>
<evidence type="ECO:0000256" key="2">
    <source>
        <dbReference type="ARBA" id="ARBA00023125"/>
    </source>
</evidence>
<dbReference type="GO" id="GO:0003700">
    <property type="term" value="F:DNA-binding transcription factor activity"/>
    <property type="evidence" value="ECO:0007669"/>
    <property type="project" value="InterPro"/>
</dbReference>
<organism evidence="7 8">
    <name type="scientific">Streptomyces indicus</name>
    <dbReference type="NCBI Taxonomy" id="417292"/>
    <lineage>
        <taxon>Bacteria</taxon>
        <taxon>Bacillati</taxon>
        <taxon>Actinomycetota</taxon>
        <taxon>Actinomycetes</taxon>
        <taxon>Kitasatosporales</taxon>
        <taxon>Streptomycetaceae</taxon>
        <taxon>Streptomyces</taxon>
    </lineage>
</organism>
<proteinExistence type="predicted"/>
<dbReference type="Pfam" id="PF00392">
    <property type="entry name" value="GntR"/>
    <property type="match status" value="1"/>
</dbReference>
<evidence type="ECO:0000313" key="8">
    <source>
        <dbReference type="Proteomes" id="UP000199155"/>
    </source>
</evidence>
<dbReference type="SUPFAM" id="SSF46689">
    <property type="entry name" value="Homeodomain-like"/>
    <property type="match status" value="1"/>
</dbReference>
<feature type="DNA-binding region" description="H-T-H motif" evidence="4">
    <location>
        <begin position="118"/>
        <end position="137"/>
    </location>
</feature>
<dbReference type="SUPFAM" id="SSF48498">
    <property type="entry name" value="Tetracyclin repressor-like, C-terminal domain"/>
    <property type="match status" value="1"/>
</dbReference>
<dbReference type="Gene3D" id="1.10.10.60">
    <property type="entry name" value="Homeodomain-like"/>
    <property type="match status" value="1"/>
</dbReference>
<dbReference type="InterPro" id="IPR036388">
    <property type="entry name" value="WH-like_DNA-bd_sf"/>
</dbReference>
<evidence type="ECO:0000259" key="5">
    <source>
        <dbReference type="PROSITE" id="PS50949"/>
    </source>
</evidence>
<dbReference type="InterPro" id="IPR009057">
    <property type="entry name" value="Homeodomain-like_sf"/>
</dbReference>
<keyword evidence="3" id="KW-0804">Transcription</keyword>
<dbReference type="EMBL" id="FNFF01000005">
    <property type="protein sequence ID" value="SDK16659.1"/>
    <property type="molecule type" value="Genomic_DNA"/>
</dbReference>
<feature type="domain" description="HTH gntR-type" evidence="5">
    <location>
        <begin position="4"/>
        <end position="72"/>
    </location>
</feature>
<dbReference type="GO" id="GO:0045892">
    <property type="term" value="P:negative regulation of DNA-templated transcription"/>
    <property type="evidence" value="ECO:0007669"/>
    <property type="project" value="InterPro"/>
</dbReference>
<evidence type="ECO:0000256" key="1">
    <source>
        <dbReference type="ARBA" id="ARBA00023015"/>
    </source>
</evidence>
<dbReference type="InterPro" id="IPR036271">
    <property type="entry name" value="Tet_transcr_reg_TetR-rel_C_sf"/>
</dbReference>
<dbReference type="Proteomes" id="UP000199155">
    <property type="component" value="Unassembled WGS sequence"/>
</dbReference>
<name>A0A1G8ZNG7_9ACTN</name>
<dbReference type="PANTHER" id="PTHR44846:SF17">
    <property type="entry name" value="GNTR-FAMILY TRANSCRIPTIONAL REGULATOR"/>
    <property type="match status" value="1"/>
</dbReference>
<dbReference type="RefSeq" id="WP_093610198.1">
    <property type="nucleotide sequence ID" value="NZ_FNFF01000005.1"/>
</dbReference>
<accession>A0A1G8ZNG7</accession>
<dbReference type="STRING" id="417292.SAMN05421806_10599"/>
<dbReference type="Pfam" id="PF02909">
    <property type="entry name" value="TetR_C_1"/>
    <property type="match status" value="1"/>
</dbReference>
<protein>
    <submittedName>
        <fullName evidence="7">Regulatory protein, tetR family</fullName>
    </submittedName>
</protein>